<name>A0A1V1NS92_9BACT</name>
<dbReference type="FunFam" id="3.40.50.2000:FF:000149">
    <property type="entry name" value="Glycogen phosphorylase, muscle form"/>
    <property type="match status" value="1"/>
</dbReference>
<reference evidence="4" key="1">
    <citation type="submission" date="2012-11" db="EMBL/GenBank/DDBJ databases">
        <authorList>
            <person name="Lucero-Rivera Y.E."/>
            <person name="Tovar-Ramirez D."/>
        </authorList>
    </citation>
    <scope>NUCLEOTIDE SEQUENCE [LARGE SCALE GENOMIC DNA]</scope>
    <source>
        <strain evidence="4">Araruama</strain>
    </source>
</reference>
<comment type="similarity">
    <text evidence="1 2">Belongs to the glycogen phosphorylase family.</text>
</comment>
<dbReference type="EC" id="2.4.1.1" evidence="2"/>
<evidence type="ECO:0000313" key="3">
    <source>
        <dbReference type="EMBL" id="ETR65457.1"/>
    </source>
</evidence>
<organism evidence="3 4">
    <name type="scientific">Candidatus Magnetoglobus multicellularis str. Araruama</name>
    <dbReference type="NCBI Taxonomy" id="890399"/>
    <lineage>
        <taxon>Bacteria</taxon>
        <taxon>Pseudomonadati</taxon>
        <taxon>Thermodesulfobacteriota</taxon>
        <taxon>Desulfobacteria</taxon>
        <taxon>Desulfobacterales</taxon>
        <taxon>Desulfobacteraceae</taxon>
        <taxon>Candidatus Magnetoglobus</taxon>
    </lineage>
</organism>
<sequence>LRDRLAKQWLATQQTHHAKDAKRVYYFSMEFLIGRLLKMNIDRLNLEEQVEELFEKIGLDFETIEELEPDAGLGNGGLGRLAACFLDSIATLELPCFGYGIRYDYGLFQQKIKDGFQVELPDNWLADGNPWEIKRSEQYEINFGGHVEVQTDEKGTKIAVWKPTNKILAIPYDIPVPGFMNQTVNTLRLWSAKSDEEFHFQIFNNGDYINAYNAKIDDENISKILYPNDNIYAGRELRLKQEYFFAAASLQDLLRRFKEDPKHKLENLPDKVVIQLNDTHPAIAIAELLRLLMDEQGLSFDTSWPIVQKTFAYTNHTLMPEALERWPESMLRS</sequence>
<proteinExistence type="inferred from homology"/>
<protein>
    <recommendedName>
        <fullName evidence="2">Alpha-1,4 glucan phosphorylase</fullName>
        <ecNumber evidence="2">2.4.1.1</ecNumber>
    </recommendedName>
</protein>
<evidence type="ECO:0000256" key="1">
    <source>
        <dbReference type="ARBA" id="ARBA00006047"/>
    </source>
</evidence>
<keyword evidence="2" id="KW-0663">Pyridoxal phosphate</keyword>
<dbReference type="GO" id="GO:0005737">
    <property type="term" value="C:cytoplasm"/>
    <property type="evidence" value="ECO:0007669"/>
    <property type="project" value="TreeGrafter"/>
</dbReference>
<dbReference type="PANTHER" id="PTHR11468">
    <property type="entry name" value="GLYCOGEN PHOSPHORYLASE"/>
    <property type="match status" value="1"/>
</dbReference>
<keyword evidence="2" id="KW-0119">Carbohydrate metabolism</keyword>
<dbReference type="GO" id="GO:0030170">
    <property type="term" value="F:pyridoxal phosphate binding"/>
    <property type="evidence" value="ECO:0007669"/>
    <property type="project" value="TreeGrafter"/>
</dbReference>
<comment type="cofactor">
    <cofactor evidence="2">
        <name>pyridoxal 5'-phosphate</name>
        <dbReference type="ChEBI" id="CHEBI:597326"/>
    </cofactor>
</comment>
<dbReference type="EMBL" id="ATBP01002803">
    <property type="protein sequence ID" value="ETR65457.1"/>
    <property type="molecule type" value="Genomic_DNA"/>
</dbReference>
<dbReference type="Gene3D" id="3.40.50.2000">
    <property type="entry name" value="Glycogen Phosphorylase B"/>
    <property type="match status" value="1"/>
</dbReference>
<feature type="non-terminal residue" evidence="3">
    <location>
        <position position="333"/>
    </location>
</feature>
<feature type="non-terminal residue" evidence="3">
    <location>
        <position position="1"/>
    </location>
</feature>
<accession>A0A1V1NS92</accession>
<keyword evidence="2" id="KW-0328">Glycosyltransferase</keyword>
<comment type="function">
    <text evidence="2">Allosteric enzyme that catalyzes the rate-limiting step in glycogen catabolism, the phosphorolytic cleavage of glycogen to produce glucose-1-phosphate, and plays a central role in maintaining cellular and organismal glucose homeostasis.</text>
</comment>
<dbReference type="SUPFAM" id="SSF53756">
    <property type="entry name" value="UDP-Glycosyltransferase/glycogen phosphorylase"/>
    <property type="match status" value="1"/>
</dbReference>
<evidence type="ECO:0000313" key="4">
    <source>
        <dbReference type="Proteomes" id="UP000189670"/>
    </source>
</evidence>
<evidence type="ECO:0000256" key="2">
    <source>
        <dbReference type="RuleBase" id="RU000587"/>
    </source>
</evidence>
<gene>
    <name evidence="3" type="ORF">OMM_14217</name>
</gene>
<comment type="catalytic activity">
    <reaction evidence="2">
        <text>[(1-&gt;4)-alpha-D-glucosyl](n) + phosphate = [(1-&gt;4)-alpha-D-glucosyl](n-1) + alpha-D-glucose 1-phosphate</text>
        <dbReference type="Rhea" id="RHEA:41732"/>
        <dbReference type="Rhea" id="RHEA-COMP:9584"/>
        <dbReference type="Rhea" id="RHEA-COMP:9586"/>
        <dbReference type="ChEBI" id="CHEBI:15444"/>
        <dbReference type="ChEBI" id="CHEBI:43474"/>
        <dbReference type="ChEBI" id="CHEBI:58601"/>
        <dbReference type="EC" id="2.4.1.1"/>
    </reaction>
</comment>
<dbReference type="AlphaFoldDB" id="A0A1V1NS92"/>
<dbReference type="GO" id="GO:0005980">
    <property type="term" value="P:glycogen catabolic process"/>
    <property type="evidence" value="ECO:0007669"/>
    <property type="project" value="TreeGrafter"/>
</dbReference>
<comment type="caution">
    <text evidence="3">The sequence shown here is derived from an EMBL/GenBank/DDBJ whole genome shotgun (WGS) entry which is preliminary data.</text>
</comment>
<dbReference type="InterPro" id="IPR000811">
    <property type="entry name" value="Glyco_trans_35"/>
</dbReference>
<dbReference type="Proteomes" id="UP000189670">
    <property type="component" value="Unassembled WGS sequence"/>
</dbReference>
<keyword evidence="2" id="KW-0808">Transferase</keyword>
<dbReference type="PANTHER" id="PTHR11468:SF3">
    <property type="entry name" value="GLYCOGEN PHOSPHORYLASE, LIVER FORM"/>
    <property type="match status" value="1"/>
</dbReference>
<dbReference type="Pfam" id="PF00343">
    <property type="entry name" value="Phosphorylase"/>
    <property type="match status" value="1"/>
</dbReference>
<dbReference type="GO" id="GO:0008184">
    <property type="term" value="F:glycogen phosphorylase activity"/>
    <property type="evidence" value="ECO:0007669"/>
    <property type="project" value="InterPro"/>
</dbReference>